<proteinExistence type="predicted"/>
<keyword evidence="4" id="KW-0548">Nucleotidyltransferase</keyword>
<dbReference type="PROSITE" id="PS51459">
    <property type="entry name" value="FIDO"/>
    <property type="match status" value="1"/>
</dbReference>
<accession>A0A344UR41</accession>
<keyword evidence="4" id="KW-0808">Transferase</keyword>
<feature type="domain" description="Fido" evidence="3">
    <location>
        <begin position="138"/>
        <end position="290"/>
    </location>
</feature>
<protein>
    <submittedName>
        <fullName evidence="4">Adenosine monophosphate-protein transferase SoFic</fullName>
        <ecNumber evidence="4">2.7.7.-</ecNumber>
    </submittedName>
</protein>
<dbReference type="Pfam" id="PF02661">
    <property type="entry name" value="Fic"/>
    <property type="match status" value="1"/>
</dbReference>
<organism evidence="4 5">
    <name type="scientific">Acidipropionibacterium virtanenii</name>
    <dbReference type="NCBI Taxonomy" id="2057246"/>
    <lineage>
        <taxon>Bacteria</taxon>
        <taxon>Bacillati</taxon>
        <taxon>Actinomycetota</taxon>
        <taxon>Actinomycetes</taxon>
        <taxon>Propionibacteriales</taxon>
        <taxon>Propionibacteriaceae</taxon>
        <taxon>Acidipropionibacterium</taxon>
    </lineage>
</organism>
<dbReference type="Proteomes" id="UP000251995">
    <property type="component" value="Chromosome"/>
</dbReference>
<reference evidence="4 5" key="1">
    <citation type="submission" date="2017-12" db="EMBL/GenBank/DDBJ databases">
        <title>The whole genome sequence of the Acidipropionibacterium virtanenii sp. nov. type strain JS278.</title>
        <authorList>
            <person name="Laine P."/>
            <person name="Deptula P."/>
            <person name="Varmanen P."/>
            <person name="Auvinen P."/>
        </authorList>
    </citation>
    <scope>NUCLEOTIDE SEQUENCE [LARGE SCALE GENOMIC DNA]</scope>
    <source>
        <strain evidence="4 5">JS278</strain>
    </source>
</reference>
<sequence length="429" mass="46523">MAHWEGAYWHSDVASGVPRRDRRSGPYQYYVPDRLTGSPLTTGPDLDELLSRAERAVVSLNSGPGANDLAHLSRFLIRSEAIASSRIEGIAPSARQVALAELAQEEDLEGFSAQAELVARNMTLVRDATTRLAAADRISVEDVVAVHDALLADDRHHLGLRTLQNWIGGSYQHPIDADFVPPAPDLVGDLMTDLVQYLNGAAHAPVVQAGLVHAQFETIHPFTDGNGRVGRALIHTTLTRRGLTSASVLPVSLVLATFSDEYVRGLSGYRYVGDAGSTAGITGRQIWLVEFAGAVLKATEQAETLREDVTAVREDWEHRLSTFRSSQGQRRLRADSATARVLEDLPGTPVLTAATVERIHGVSAMAAGRALGELEEAGILKSGSAGRRRRAYWAPDVLDLITATERRLASTRFDTRASSPNRQVPARPR</sequence>
<dbReference type="GO" id="GO:0016779">
    <property type="term" value="F:nucleotidyltransferase activity"/>
    <property type="evidence" value="ECO:0007669"/>
    <property type="project" value="UniProtKB-KW"/>
</dbReference>
<dbReference type="InterPro" id="IPR036597">
    <property type="entry name" value="Fido-like_dom_sf"/>
</dbReference>
<dbReference type="PANTHER" id="PTHR13504:SF38">
    <property type="entry name" value="FIDO DOMAIN-CONTAINING PROTEIN"/>
    <property type="match status" value="1"/>
</dbReference>
<dbReference type="SUPFAM" id="SSF140931">
    <property type="entry name" value="Fic-like"/>
    <property type="match status" value="1"/>
</dbReference>
<keyword evidence="5" id="KW-1185">Reference proteome</keyword>
<name>A0A344UR41_9ACTN</name>
<dbReference type="EC" id="2.7.7.-" evidence="4"/>
<feature type="binding site" evidence="2">
    <location>
        <begin position="224"/>
        <end position="231"/>
    </location>
    <ligand>
        <name>ATP</name>
        <dbReference type="ChEBI" id="CHEBI:30616"/>
    </ligand>
</feature>
<dbReference type="EMBL" id="CP025198">
    <property type="protein sequence ID" value="AXE37739.1"/>
    <property type="molecule type" value="Genomic_DNA"/>
</dbReference>
<dbReference type="AlphaFoldDB" id="A0A344UR41"/>
<dbReference type="Gene3D" id="1.10.3290.10">
    <property type="entry name" value="Fido-like domain"/>
    <property type="match status" value="1"/>
</dbReference>
<evidence type="ECO:0000313" key="4">
    <source>
        <dbReference type="EMBL" id="AXE37739.1"/>
    </source>
</evidence>
<evidence type="ECO:0000259" key="3">
    <source>
        <dbReference type="PROSITE" id="PS51459"/>
    </source>
</evidence>
<dbReference type="PANTHER" id="PTHR13504">
    <property type="entry name" value="FIDO DOMAIN-CONTAINING PROTEIN DDB_G0283145"/>
    <property type="match status" value="1"/>
</dbReference>
<keyword evidence="2" id="KW-0067">ATP-binding</keyword>
<dbReference type="GO" id="GO:0005524">
    <property type="term" value="F:ATP binding"/>
    <property type="evidence" value="ECO:0007669"/>
    <property type="project" value="UniProtKB-KW"/>
</dbReference>
<dbReference type="OrthoDB" id="9813719at2"/>
<dbReference type="InterPro" id="IPR040198">
    <property type="entry name" value="Fido_containing"/>
</dbReference>
<keyword evidence="2" id="KW-0547">Nucleotide-binding</keyword>
<dbReference type="InterPro" id="IPR003812">
    <property type="entry name" value="Fido"/>
</dbReference>
<dbReference type="RefSeq" id="WP_114043864.1">
    <property type="nucleotide sequence ID" value="NZ_CP025198.1"/>
</dbReference>
<gene>
    <name evidence="4" type="primary">fic</name>
    <name evidence="4" type="ORF">JS278_00546</name>
</gene>
<dbReference type="KEGG" id="acij:JS278_00546"/>
<evidence type="ECO:0000256" key="2">
    <source>
        <dbReference type="PIRSR" id="PIRSR640198-2"/>
    </source>
</evidence>
<evidence type="ECO:0000256" key="1">
    <source>
        <dbReference type="PIRSR" id="PIRSR640198-1"/>
    </source>
</evidence>
<feature type="active site" evidence="1">
    <location>
        <position position="220"/>
    </location>
</feature>
<evidence type="ECO:0000313" key="5">
    <source>
        <dbReference type="Proteomes" id="UP000251995"/>
    </source>
</evidence>